<dbReference type="NCBIfam" id="NF004491">
    <property type="entry name" value="PRK05826.1"/>
    <property type="match status" value="1"/>
</dbReference>
<dbReference type="Pfam" id="PF00224">
    <property type="entry name" value="PK"/>
    <property type="match status" value="1"/>
</dbReference>
<comment type="cofactor">
    <cofactor evidence="1">
        <name>Mg(2+)</name>
        <dbReference type="ChEBI" id="CHEBI:18420"/>
    </cofactor>
</comment>
<evidence type="ECO:0000256" key="4">
    <source>
        <dbReference type="ARBA" id="ARBA00008663"/>
    </source>
</evidence>
<dbReference type="FunFam" id="3.20.20.60:FF:000025">
    <property type="entry name" value="Pyruvate kinase"/>
    <property type="match status" value="1"/>
</dbReference>
<evidence type="ECO:0000259" key="17">
    <source>
        <dbReference type="Pfam" id="PF02887"/>
    </source>
</evidence>
<evidence type="ECO:0000256" key="11">
    <source>
        <dbReference type="ARBA" id="ARBA00022842"/>
    </source>
</evidence>
<keyword evidence="8" id="KW-0547">Nucleotide-binding</keyword>
<dbReference type="EC" id="2.7.1.40" evidence="5 14"/>
<dbReference type="GO" id="GO:0030955">
    <property type="term" value="F:potassium ion binding"/>
    <property type="evidence" value="ECO:0007669"/>
    <property type="project" value="UniProtKB-UniRule"/>
</dbReference>
<dbReference type="PATRIC" id="fig|1619100.3.peg.195"/>
<evidence type="ECO:0000256" key="13">
    <source>
        <dbReference type="ARBA" id="ARBA00023317"/>
    </source>
</evidence>
<dbReference type="GO" id="GO:0016301">
    <property type="term" value="F:kinase activity"/>
    <property type="evidence" value="ECO:0007669"/>
    <property type="project" value="UniProtKB-KW"/>
</dbReference>
<evidence type="ECO:0000313" key="18">
    <source>
        <dbReference type="EMBL" id="KKR06153.1"/>
    </source>
</evidence>
<evidence type="ECO:0000256" key="3">
    <source>
        <dbReference type="ARBA" id="ARBA00004997"/>
    </source>
</evidence>
<dbReference type="InterPro" id="IPR001697">
    <property type="entry name" value="Pyr_Knase"/>
</dbReference>
<organism evidence="18 19">
    <name type="scientific">candidate division WS6 bacterium GW2011_GWF2_39_15</name>
    <dbReference type="NCBI Taxonomy" id="1619100"/>
    <lineage>
        <taxon>Bacteria</taxon>
        <taxon>Candidatus Dojkabacteria</taxon>
    </lineage>
</organism>
<dbReference type="FunFam" id="2.40.33.10:FF:000001">
    <property type="entry name" value="Pyruvate kinase"/>
    <property type="match status" value="1"/>
</dbReference>
<dbReference type="NCBIfam" id="TIGR01064">
    <property type="entry name" value="pyruv_kin"/>
    <property type="match status" value="1"/>
</dbReference>
<comment type="pathway">
    <text evidence="3 15">Carbohydrate degradation; glycolysis; pyruvate from D-glyceraldehyde 3-phosphate: step 5/5.</text>
</comment>
<dbReference type="SUPFAM" id="SSF51621">
    <property type="entry name" value="Phosphoenolpyruvate/pyruvate domain"/>
    <property type="match status" value="1"/>
</dbReference>
<evidence type="ECO:0000313" key="19">
    <source>
        <dbReference type="Proteomes" id="UP000034799"/>
    </source>
</evidence>
<sequence>MMQKLPHTKIIATIGPSSWNEEVLKEMIENGMQMARINASFADFAELERVSTLLRKLSSRVTIMLDTKGHKIRVTGFEHERELKEGERIILIPETSAISTDNTIQITYPNLHKFVNKNTKILIDDGNLILNVVDTKAKEVHCVVKAGGILKTRKTVNVPGVHLDFPDLSQKDIDDIKYAVEHNFDYISASFIRDRNDVEAVKTVMGKTDTKLIAKIEDGEGVSNIDEIIPLVDGIMIARGDMGVELPLEEVPIKQKIIIQKCRIAGKLVIVATQMLESMKESPRPTRAEVSDVANAVMDGTDAMMLSAETSTGKYPIDAVRVMATVAKESEKVLKSQPISGRTSASEETDVLCKTVVALIEELNLKGIIVISQSGTTVRSLTRHRLKVPIWNISNNPKLIRQMDIYRGVTGIYIKQFNTDRDTMASKAAEVVYSQGLLAIDDKIAIICGSSIKRKNLNSILEIAQVKDLLE</sequence>
<reference evidence="18 19" key="1">
    <citation type="journal article" date="2015" name="Nature">
        <title>rRNA introns, odd ribosomes, and small enigmatic genomes across a large radiation of phyla.</title>
        <authorList>
            <person name="Brown C.T."/>
            <person name="Hug L.A."/>
            <person name="Thomas B.C."/>
            <person name="Sharon I."/>
            <person name="Castelle C.J."/>
            <person name="Singh A."/>
            <person name="Wilkins M.J."/>
            <person name="Williams K.H."/>
            <person name="Banfield J.F."/>
        </authorList>
    </citation>
    <scope>NUCLEOTIDE SEQUENCE [LARGE SCALE GENOMIC DNA]</scope>
</reference>
<dbReference type="InterPro" id="IPR015806">
    <property type="entry name" value="Pyrv_Knase_insert_dom_sf"/>
</dbReference>
<evidence type="ECO:0000256" key="12">
    <source>
        <dbReference type="ARBA" id="ARBA00023152"/>
    </source>
</evidence>
<dbReference type="PRINTS" id="PR01050">
    <property type="entry name" value="PYRUVTKNASE"/>
</dbReference>
<dbReference type="Gene3D" id="3.20.20.60">
    <property type="entry name" value="Phosphoenolpyruvate-binding domains"/>
    <property type="match status" value="1"/>
</dbReference>
<keyword evidence="7" id="KW-0479">Metal-binding</keyword>
<feature type="domain" description="Pyruvate kinase barrel" evidence="16">
    <location>
        <begin position="7"/>
        <end position="320"/>
    </location>
</feature>
<evidence type="ECO:0000256" key="2">
    <source>
        <dbReference type="ARBA" id="ARBA00001958"/>
    </source>
</evidence>
<evidence type="ECO:0000256" key="7">
    <source>
        <dbReference type="ARBA" id="ARBA00022723"/>
    </source>
</evidence>
<feature type="domain" description="Pyruvate kinase C-terminal" evidence="17">
    <location>
        <begin position="352"/>
        <end position="458"/>
    </location>
</feature>
<dbReference type="SUPFAM" id="SSF52935">
    <property type="entry name" value="PK C-terminal domain-like"/>
    <property type="match status" value="1"/>
</dbReference>
<evidence type="ECO:0000256" key="15">
    <source>
        <dbReference type="RuleBase" id="RU000504"/>
    </source>
</evidence>
<evidence type="ECO:0000256" key="5">
    <source>
        <dbReference type="ARBA" id="ARBA00012142"/>
    </source>
</evidence>
<dbReference type="AlphaFoldDB" id="A0A0G0MSN4"/>
<evidence type="ECO:0000256" key="6">
    <source>
        <dbReference type="ARBA" id="ARBA00022679"/>
    </source>
</evidence>
<dbReference type="InterPro" id="IPR036918">
    <property type="entry name" value="Pyrv_Knase_C_sf"/>
</dbReference>
<dbReference type="InterPro" id="IPR015795">
    <property type="entry name" value="Pyrv_Knase_C"/>
</dbReference>
<dbReference type="Gene3D" id="2.40.33.10">
    <property type="entry name" value="PK beta-barrel domain-like"/>
    <property type="match status" value="1"/>
</dbReference>
<dbReference type="Gene3D" id="3.40.1380.20">
    <property type="entry name" value="Pyruvate kinase, C-terminal domain"/>
    <property type="match status" value="1"/>
</dbReference>
<evidence type="ECO:0000259" key="16">
    <source>
        <dbReference type="Pfam" id="PF00224"/>
    </source>
</evidence>
<dbReference type="GO" id="GO:0005524">
    <property type="term" value="F:ATP binding"/>
    <property type="evidence" value="ECO:0007669"/>
    <property type="project" value="UniProtKB-KW"/>
</dbReference>
<proteinExistence type="inferred from homology"/>
<dbReference type="InterPro" id="IPR040442">
    <property type="entry name" value="Pyrv_kinase-like_dom_sf"/>
</dbReference>
<dbReference type="SUPFAM" id="SSF50800">
    <property type="entry name" value="PK beta-barrel domain-like"/>
    <property type="match status" value="1"/>
</dbReference>
<evidence type="ECO:0000256" key="14">
    <source>
        <dbReference type="NCBIfam" id="TIGR01064"/>
    </source>
</evidence>
<comment type="caution">
    <text evidence="18">The sequence shown here is derived from an EMBL/GenBank/DDBJ whole genome shotgun (WGS) entry which is preliminary data.</text>
</comment>
<keyword evidence="9 15" id="KW-0418">Kinase</keyword>
<dbReference type="EMBL" id="LBWK01000001">
    <property type="protein sequence ID" value="KKR06153.1"/>
    <property type="molecule type" value="Genomic_DNA"/>
</dbReference>
<dbReference type="InterPro" id="IPR011037">
    <property type="entry name" value="Pyrv_Knase-like_insert_dom_sf"/>
</dbReference>
<evidence type="ECO:0000256" key="9">
    <source>
        <dbReference type="ARBA" id="ARBA00022777"/>
    </source>
</evidence>
<protein>
    <recommendedName>
        <fullName evidence="5 14">Pyruvate kinase</fullName>
        <ecNumber evidence="5 14">2.7.1.40</ecNumber>
    </recommendedName>
</protein>
<accession>A0A0G0MSN4</accession>
<dbReference type="Proteomes" id="UP000034799">
    <property type="component" value="Unassembled WGS sequence"/>
</dbReference>
<comment type="catalytic activity">
    <reaction evidence="15">
        <text>pyruvate + ATP = phosphoenolpyruvate + ADP + H(+)</text>
        <dbReference type="Rhea" id="RHEA:18157"/>
        <dbReference type="ChEBI" id="CHEBI:15361"/>
        <dbReference type="ChEBI" id="CHEBI:15378"/>
        <dbReference type="ChEBI" id="CHEBI:30616"/>
        <dbReference type="ChEBI" id="CHEBI:58702"/>
        <dbReference type="ChEBI" id="CHEBI:456216"/>
        <dbReference type="EC" id="2.7.1.40"/>
    </reaction>
</comment>
<evidence type="ECO:0000256" key="1">
    <source>
        <dbReference type="ARBA" id="ARBA00001946"/>
    </source>
</evidence>
<evidence type="ECO:0000256" key="10">
    <source>
        <dbReference type="ARBA" id="ARBA00022840"/>
    </source>
</evidence>
<evidence type="ECO:0000256" key="8">
    <source>
        <dbReference type="ARBA" id="ARBA00022741"/>
    </source>
</evidence>
<dbReference type="GO" id="GO:0004743">
    <property type="term" value="F:pyruvate kinase activity"/>
    <property type="evidence" value="ECO:0007669"/>
    <property type="project" value="UniProtKB-UniRule"/>
</dbReference>
<name>A0A0G0MSN4_9BACT</name>
<keyword evidence="6 15" id="KW-0808">Transferase</keyword>
<dbReference type="STRING" id="1619100.UT34_C0001G0193"/>
<comment type="similarity">
    <text evidence="4 15">Belongs to the pyruvate kinase family.</text>
</comment>
<keyword evidence="13 18" id="KW-0670">Pyruvate</keyword>
<gene>
    <name evidence="18" type="ORF">UT34_C0001G0193</name>
</gene>
<keyword evidence="12 15" id="KW-0324">Glycolysis</keyword>
<dbReference type="UniPathway" id="UPA00109">
    <property type="reaction ID" value="UER00188"/>
</dbReference>
<dbReference type="InterPro" id="IPR015813">
    <property type="entry name" value="Pyrv/PenolPyrv_kinase-like_dom"/>
</dbReference>
<dbReference type="PANTHER" id="PTHR11817">
    <property type="entry name" value="PYRUVATE KINASE"/>
    <property type="match status" value="1"/>
</dbReference>
<comment type="cofactor">
    <cofactor evidence="2">
        <name>K(+)</name>
        <dbReference type="ChEBI" id="CHEBI:29103"/>
    </cofactor>
</comment>
<dbReference type="InterPro" id="IPR015793">
    <property type="entry name" value="Pyrv_Knase_brl"/>
</dbReference>
<keyword evidence="11 15" id="KW-0460">Magnesium</keyword>
<keyword evidence="10" id="KW-0067">ATP-binding</keyword>
<dbReference type="GO" id="GO:0000287">
    <property type="term" value="F:magnesium ion binding"/>
    <property type="evidence" value="ECO:0007669"/>
    <property type="project" value="UniProtKB-UniRule"/>
</dbReference>
<dbReference type="Pfam" id="PF02887">
    <property type="entry name" value="PK_C"/>
    <property type="match status" value="1"/>
</dbReference>